<evidence type="ECO:0000256" key="2">
    <source>
        <dbReference type="ARBA" id="ARBA00022473"/>
    </source>
</evidence>
<dbReference type="PROSITE" id="PS00027">
    <property type="entry name" value="HOMEOBOX_1"/>
    <property type="match status" value="1"/>
</dbReference>
<evidence type="ECO:0000256" key="1">
    <source>
        <dbReference type="ARBA" id="ARBA00004123"/>
    </source>
</evidence>
<name>A0A914W5P2_9BILA</name>
<evidence type="ECO:0000256" key="3">
    <source>
        <dbReference type="ARBA" id="ARBA00023125"/>
    </source>
</evidence>
<evidence type="ECO:0000259" key="9">
    <source>
        <dbReference type="PROSITE" id="PS50071"/>
    </source>
</evidence>
<dbReference type="Pfam" id="PF00046">
    <property type="entry name" value="Homeodomain"/>
    <property type="match status" value="1"/>
</dbReference>
<keyword evidence="4 6" id="KW-0371">Homeobox</keyword>
<dbReference type="AlphaFoldDB" id="A0A914W5P2"/>
<dbReference type="GO" id="GO:0009952">
    <property type="term" value="P:anterior/posterior pattern specification"/>
    <property type="evidence" value="ECO:0007669"/>
    <property type="project" value="TreeGrafter"/>
</dbReference>
<proteinExistence type="predicted"/>
<evidence type="ECO:0000256" key="5">
    <source>
        <dbReference type="ARBA" id="ARBA00023242"/>
    </source>
</evidence>
<dbReference type="Gene3D" id="1.10.10.60">
    <property type="entry name" value="Homeodomain-like"/>
    <property type="match status" value="1"/>
</dbReference>
<evidence type="ECO:0000256" key="7">
    <source>
        <dbReference type="RuleBase" id="RU000682"/>
    </source>
</evidence>
<dbReference type="InterPro" id="IPR017970">
    <property type="entry name" value="Homeobox_CS"/>
</dbReference>
<evidence type="ECO:0000313" key="10">
    <source>
        <dbReference type="Proteomes" id="UP000887566"/>
    </source>
</evidence>
<organism evidence="10 11">
    <name type="scientific">Plectus sambesii</name>
    <dbReference type="NCBI Taxonomy" id="2011161"/>
    <lineage>
        <taxon>Eukaryota</taxon>
        <taxon>Metazoa</taxon>
        <taxon>Ecdysozoa</taxon>
        <taxon>Nematoda</taxon>
        <taxon>Chromadorea</taxon>
        <taxon>Plectida</taxon>
        <taxon>Plectina</taxon>
        <taxon>Plectoidea</taxon>
        <taxon>Plectidae</taxon>
        <taxon>Plectus</taxon>
    </lineage>
</organism>
<feature type="compositionally biased region" description="Acidic residues" evidence="8">
    <location>
        <begin position="313"/>
        <end position="327"/>
    </location>
</feature>
<evidence type="ECO:0000256" key="4">
    <source>
        <dbReference type="ARBA" id="ARBA00023155"/>
    </source>
</evidence>
<dbReference type="CDD" id="cd00086">
    <property type="entry name" value="homeodomain"/>
    <property type="match status" value="1"/>
</dbReference>
<feature type="DNA-binding region" description="Homeobox" evidence="6">
    <location>
        <begin position="238"/>
        <end position="297"/>
    </location>
</feature>
<dbReference type="PANTHER" id="PTHR45659">
    <property type="entry name" value="HOMEOBOX PROTEIN HOX"/>
    <property type="match status" value="1"/>
</dbReference>
<keyword evidence="2" id="KW-0217">Developmental protein</keyword>
<dbReference type="GO" id="GO:0000981">
    <property type="term" value="F:DNA-binding transcription factor activity, RNA polymerase II-specific"/>
    <property type="evidence" value="ECO:0007669"/>
    <property type="project" value="InterPro"/>
</dbReference>
<reference evidence="11" key="1">
    <citation type="submission" date="2022-11" db="UniProtKB">
        <authorList>
            <consortium name="WormBaseParasite"/>
        </authorList>
    </citation>
    <scope>IDENTIFICATION</scope>
</reference>
<dbReference type="GO" id="GO:0005634">
    <property type="term" value="C:nucleus"/>
    <property type="evidence" value="ECO:0007669"/>
    <property type="project" value="UniProtKB-SubCell"/>
</dbReference>
<dbReference type="PRINTS" id="PR00024">
    <property type="entry name" value="HOMEOBOX"/>
</dbReference>
<dbReference type="GO" id="GO:0000978">
    <property type="term" value="F:RNA polymerase II cis-regulatory region sequence-specific DNA binding"/>
    <property type="evidence" value="ECO:0007669"/>
    <property type="project" value="TreeGrafter"/>
</dbReference>
<feature type="region of interest" description="Disordered" evidence="8">
    <location>
        <begin position="294"/>
        <end position="350"/>
    </location>
</feature>
<dbReference type="InterPro" id="IPR050296">
    <property type="entry name" value="Antp_homeobox"/>
</dbReference>
<dbReference type="GO" id="GO:0000122">
    <property type="term" value="P:negative regulation of transcription by RNA polymerase II"/>
    <property type="evidence" value="ECO:0007669"/>
    <property type="project" value="TreeGrafter"/>
</dbReference>
<feature type="region of interest" description="Disordered" evidence="8">
    <location>
        <begin position="225"/>
        <end position="245"/>
    </location>
</feature>
<keyword evidence="10" id="KW-1185">Reference proteome</keyword>
<keyword evidence="3 6" id="KW-0238">DNA-binding</keyword>
<dbReference type="PANTHER" id="PTHR45659:SF4">
    <property type="entry name" value="HOMEOBOX PROTEIN ABDOMINAL-A"/>
    <property type="match status" value="1"/>
</dbReference>
<comment type="subcellular location">
    <subcellularLocation>
        <location evidence="1 6 7">Nucleus</location>
    </subcellularLocation>
</comment>
<dbReference type="InterPro" id="IPR009057">
    <property type="entry name" value="Homeodomain-like_sf"/>
</dbReference>
<evidence type="ECO:0000256" key="8">
    <source>
        <dbReference type="SAM" id="MobiDB-lite"/>
    </source>
</evidence>
<dbReference type="PROSITE" id="PS50071">
    <property type="entry name" value="HOMEOBOX_2"/>
    <property type="match status" value="1"/>
</dbReference>
<dbReference type="SUPFAM" id="SSF46689">
    <property type="entry name" value="Homeodomain-like"/>
    <property type="match status" value="1"/>
</dbReference>
<dbReference type="InterPro" id="IPR020479">
    <property type="entry name" value="HD_metazoa"/>
</dbReference>
<evidence type="ECO:0000256" key="6">
    <source>
        <dbReference type="PROSITE-ProRule" id="PRU00108"/>
    </source>
</evidence>
<accession>A0A914W5P2</accession>
<dbReference type="InterPro" id="IPR001356">
    <property type="entry name" value="HD"/>
</dbReference>
<keyword evidence="5 6" id="KW-0539">Nucleus</keyword>
<feature type="domain" description="Homeobox" evidence="9">
    <location>
        <begin position="236"/>
        <end position="296"/>
    </location>
</feature>
<dbReference type="WBParaSite" id="PSAMB.scaffold31size108074.g832.t1">
    <property type="protein sequence ID" value="PSAMB.scaffold31size108074.g832.t1"/>
    <property type="gene ID" value="PSAMB.scaffold31size108074.g832"/>
</dbReference>
<dbReference type="Proteomes" id="UP000887566">
    <property type="component" value="Unplaced"/>
</dbReference>
<evidence type="ECO:0000313" key="11">
    <source>
        <dbReference type="WBParaSite" id="PSAMB.scaffold31size108074.g832.t1"/>
    </source>
</evidence>
<feature type="compositionally biased region" description="Low complexity" evidence="8">
    <location>
        <begin position="336"/>
        <end position="350"/>
    </location>
</feature>
<dbReference type="SMART" id="SM00389">
    <property type="entry name" value="HOX"/>
    <property type="match status" value="1"/>
</dbReference>
<sequence>MKELFFRRAISTPTVRGGRRVKGQAGELHEGRSDRAGRMVVGWSESGRLICGRQVRCGGRGGQTTRPDQSRAASWQMAHGSARPIVKVVPGPALCTGGGTVAQDDTNVPATWADEPGGQAWAAPAINCDYDRRGVLNWSVPAAPLPPSARRTPTCFSAALELFAATTDRRCGASVSRSARPPSCRRKSSAFFVLDRLFIFRRRKFRIPSDLMGEIWLHLTGGPAAGDDQPLATSKNGDKRTRQTYSKTQTLELEKEFHYNRYLNRKRRQEISENLKLTERQVKIWFQNRRMKYKKENKGDDAASGQRTPGQDDGGELSGDESGDDPPSEQFPSAPPSSSDVSSSQQALPS</sequence>
<protein>
    <submittedName>
        <fullName evidence="11">Homeobox domain-containing protein</fullName>
    </submittedName>
</protein>